<dbReference type="Proteomes" id="UP000199371">
    <property type="component" value="Unassembled WGS sequence"/>
</dbReference>
<evidence type="ECO:0000313" key="1">
    <source>
        <dbReference type="EMBL" id="SEI10497.1"/>
    </source>
</evidence>
<dbReference type="STRING" id="173990.SAMN05660691_03708"/>
<evidence type="ECO:0000313" key="2">
    <source>
        <dbReference type="Proteomes" id="UP000199371"/>
    </source>
</evidence>
<organism evidence="1 2">
    <name type="scientific">Rheinheimera pacifica</name>
    <dbReference type="NCBI Taxonomy" id="173990"/>
    <lineage>
        <taxon>Bacteria</taxon>
        <taxon>Pseudomonadati</taxon>
        <taxon>Pseudomonadota</taxon>
        <taxon>Gammaproteobacteria</taxon>
        <taxon>Chromatiales</taxon>
        <taxon>Chromatiaceae</taxon>
        <taxon>Rheinheimera</taxon>
    </lineage>
</organism>
<dbReference type="EMBL" id="FNXF01000019">
    <property type="protein sequence ID" value="SEI10497.1"/>
    <property type="molecule type" value="Genomic_DNA"/>
</dbReference>
<proteinExistence type="predicted"/>
<accession>A0A1H6NF31</accession>
<dbReference type="InterPro" id="IPR036866">
    <property type="entry name" value="RibonucZ/Hydroxyglut_hydro"/>
</dbReference>
<keyword evidence="2" id="KW-1185">Reference proteome</keyword>
<gene>
    <name evidence="1" type="ORF">SAMN05660691_03708</name>
</gene>
<protein>
    <submittedName>
        <fullName evidence="1">Metallo-beta-lactamase class B</fullName>
    </submittedName>
</protein>
<dbReference type="Gene3D" id="3.60.15.10">
    <property type="entry name" value="Ribonuclease Z/Hydroxyacylglutathione hydrolase-like"/>
    <property type="match status" value="1"/>
</dbReference>
<name>A0A1H6NF31_9GAMM</name>
<reference evidence="2" key="1">
    <citation type="submission" date="2016-10" db="EMBL/GenBank/DDBJ databases">
        <authorList>
            <person name="Varghese N."/>
            <person name="Submissions S."/>
        </authorList>
    </citation>
    <scope>NUCLEOTIDE SEQUENCE [LARGE SCALE GENOMIC DNA]</scope>
    <source>
        <strain evidence="2">DSM 17616</strain>
    </source>
</reference>
<dbReference type="AlphaFoldDB" id="A0A1H6NF31"/>
<sequence length="99" mass="10663">MRIELGVGVGDVDIAVTKSMSLTLLIADNLSPVSSDSYRFSQHLSYLKAYRAGLDKLAALECQILLTPHPSASNMRTRLQSSTGLTDANGCVMYSQAVK</sequence>
<dbReference type="RefSeq" id="WP_177172289.1">
    <property type="nucleotide sequence ID" value="NZ_FNXF01000019.1"/>
</dbReference>